<name>A0A1H7YCR7_9BACT</name>
<dbReference type="STRING" id="573321.SAMN04488505_104405"/>
<reference evidence="1 2" key="1">
    <citation type="submission" date="2016-10" db="EMBL/GenBank/DDBJ databases">
        <authorList>
            <person name="de Groot N.N."/>
        </authorList>
    </citation>
    <scope>NUCLEOTIDE SEQUENCE [LARGE SCALE GENOMIC DNA]</scope>
    <source>
        <strain evidence="1 2">DSM 21039</strain>
    </source>
</reference>
<dbReference type="InterPro" id="IPR021398">
    <property type="entry name" value="DUF3037"/>
</dbReference>
<accession>A0A1H7YCR7</accession>
<evidence type="ECO:0000313" key="2">
    <source>
        <dbReference type="Proteomes" id="UP000198984"/>
    </source>
</evidence>
<dbReference type="Pfam" id="PF11236">
    <property type="entry name" value="DUF3037"/>
    <property type="match status" value="1"/>
</dbReference>
<dbReference type="Proteomes" id="UP000198984">
    <property type="component" value="Unassembled WGS sequence"/>
</dbReference>
<protein>
    <recommendedName>
        <fullName evidence="3">DUF3037 domain-containing protein</fullName>
    </recommendedName>
</protein>
<keyword evidence="2" id="KW-1185">Reference proteome</keyword>
<proteinExistence type="predicted"/>
<dbReference type="AlphaFoldDB" id="A0A1H7YCR7"/>
<dbReference type="RefSeq" id="WP_089915378.1">
    <property type="nucleotide sequence ID" value="NZ_FOBB01000004.1"/>
</dbReference>
<organism evidence="1 2">
    <name type="scientific">Chitinophaga rupis</name>
    <dbReference type="NCBI Taxonomy" id="573321"/>
    <lineage>
        <taxon>Bacteria</taxon>
        <taxon>Pseudomonadati</taxon>
        <taxon>Bacteroidota</taxon>
        <taxon>Chitinophagia</taxon>
        <taxon>Chitinophagales</taxon>
        <taxon>Chitinophagaceae</taxon>
        <taxon>Chitinophaga</taxon>
    </lineage>
</organism>
<sequence>MQGKVLFEYAVIRIVPRVEREEFINVGVILYCKERKFLQAVFTLDEEKLRVIGPGTDVQEVRDYLRAFEQICCGGAKSGPIGQLEVALRFRWLTATRSTILQTSRVHTGFCSDPEFALQRLHAQLVL</sequence>
<evidence type="ECO:0008006" key="3">
    <source>
        <dbReference type="Google" id="ProtNLM"/>
    </source>
</evidence>
<evidence type="ECO:0000313" key="1">
    <source>
        <dbReference type="EMBL" id="SEM43920.1"/>
    </source>
</evidence>
<dbReference type="EMBL" id="FOBB01000004">
    <property type="protein sequence ID" value="SEM43920.1"/>
    <property type="molecule type" value="Genomic_DNA"/>
</dbReference>
<gene>
    <name evidence="1" type="ORF">SAMN04488505_104405</name>
</gene>
<dbReference type="OrthoDB" id="9803207at2"/>